<feature type="region of interest" description="Disordered" evidence="1">
    <location>
        <begin position="1"/>
        <end position="25"/>
    </location>
</feature>
<dbReference type="EMBL" id="SFCC01000004">
    <property type="protein sequence ID" value="RZQ64210.1"/>
    <property type="molecule type" value="Genomic_DNA"/>
</dbReference>
<organism evidence="2 3">
    <name type="scientific">Amycolatopsis suaedae</name>
    <dbReference type="NCBI Taxonomy" id="2510978"/>
    <lineage>
        <taxon>Bacteria</taxon>
        <taxon>Bacillati</taxon>
        <taxon>Actinomycetota</taxon>
        <taxon>Actinomycetes</taxon>
        <taxon>Pseudonocardiales</taxon>
        <taxon>Pseudonocardiaceae</taxon>
        <taxon>Amycolatopsis</taxon>
    </lineage>
</organism>
<sequence length="80" mass="8433">MSTHADPNAGGTSLVDLLRATPEPGDPTWMRIRWLLEVAERCEAVGLNEQGQAALQGVADLLAGRIAHVAGQPTRGGGFR</sequence>
<evidence type="ECO:0000313" key="3">
    <source>
        <dbReference type="Proteomes" id="UP000292003"/>
    </source>
</evidence>
<protein>
    <submittedName>
        <fullName evidence="2">Uncharacterized protein</fullName>
    </submittedName>
</protein>
<comment type="caution">
    <text evidence="2">The sequence shown here is derived from an EMBL/GenBank/DDBJ whole genome shotgun (WGS) entry which is preliminary data.</text>
</comment>
<keyword evidence="3" id="KW-1185">Reference proteome</keyword>
<evidence type="ECO:0000256" key="1">
    <source>
        <dbReference type="SAM" id="MobiDB-lite"/>
    </source>
</evidence>
<name>A0A4Q7J900_9PSEU</name>
<dbReference type="RefSeq" id="WP_130474923.1">
    <property type="nucleotide sequence ID" value="NZ_SFCC01000004.1"/>
</dbReference>
<reference evidence="2 3" key="1">
    <citation type="submission" date="2019-02" db="EMBL/GenBank/DDBJ databases">
        <title>Draft genome sequence of Amycolatopsis sp. 8-3EHSu isolated from roots of Suaeda maritima.</title>
        <authorList>
            <person name="Duangmal K."/>
            <person name="Chantavorakit T."/>
        </authorList>
    </citation>
    <scope>NUCLEOTIDE SEQUENCE [LARGE SCALE GENOMIC DNA]</scope>
    <source>
        <strain evidence="2 3">8-3EHSu</strain>
    </source>
</reference>
<evidence type="ECO:0000313" key="2">
    <source>
        <dbReference type="EMBL" id="RZQ64210.1"/>
    </source>
</evidence>
<dbReference type="Proteomes" id="UP000292003">
    <property type="component" value="Unassembled WGS sequence"/>
</dbReference>
<gene>
    <name evidence="2" type="ORF">EWH70_09505</name>
</gene>
<dbReference type="AlphaFoldDB" id="A0A4Q7J900"/>
<accession>A0A4Q7J900</accession>
<proteinExistence type="predicted"/>